<dbReference type="AlphaFoldDB" id="A0A0R0CCG6"/>
<dbReference type="Proteomes" id="UP000050864">
    <property type="component" value="Unassembled WGS sequence"/>
</dbReference>
<dbReference type="RefSeq" id="WP_057634362.1">
    <property type="nucleotide sequence ID" value="NZ_LDJI01000021.1"/>
</dbReference>
<dbReference type="PANTHER" id="PTHR42879">
    <property type="entry name" value="3-OXOACYL-(ACYL-CARRIER-PROTEIN) REDUCTASE"/>
    <property type="match status" value="1"/>
</dbReference>
<dbReference type="InterPro" id="IPR002347">
    <property type="entry name" value="SDR_fam"/>
</dbReference>
<dbReference type="Gene3D" id="3.40.50.720">
    <property type="entry name" value="NAD(P)-binding Rossmann-like Domain"/>
    <property type="match status" value="1"/>
</dbReference>
<dbReference type="InterPro" id="IPR057326">
    <property type="entry name" value="KR_dom"/>
</dbReference>
<evidence type="ECO:0000313" key="5">
    <source>
        <dbReference type="EMBL" id="KRG63604.1"/>
    </source>
</evidence>
<dbReference type="EC" id="1.1.1.100" evidence="5"/>
<evidence type="ECO:0000256" key="1">
    <source>
        <dbReference type="ARBA" id="ARBA00006484"/>
    </source>
</evidence>
<dbReference type="STRING" id="405444.ABB26_11900"/>
<keyword evidence="2 5" id="KW-0560">Oxidoreductase</keyword>
<evidence type="ECO:0000313" key="6">
    <source>
        <dbReference type="Proteomes" id="UP000050864"/>
    </source>
</evidence>
<dbReference type="FunFam" id="3.40.50.720:FF:000173">
    <property type="entry name" value="3-oxoacyl-[acyl-carrier protein] reductase"/>
    <property type="match status" value="1"/>
</dbReference>
<reference evidence="5 6" key="1">
    <citation type="submission" date="2015-05" db="EMBL/GenBank/DDBJ databases">
        <title>Genome sequencing and analysis of members of genus Stenotrophomonas.</title>
        <authorList>
            <person name="Patil P.P."/>
            <person name="Midha S."/>
            <person name="Patil P.B."/>
        </authorList>
    </citation>
    <scope>NUCLEOTIDE SEQUENCE [LARGE SCALE GENOMIC DNA]</scope>
    <source>
        <strain evidence="5 6">DSM 18929</strain>
    </source>
</reference>
<dbReference type="NCBIfam" id="NF009466">
    <property type="entry name" value="PRK12826.1-2"/>
    <property type="match status" value="1"/>
</dbReference>
<dbReference type="InterPro" id="IPR036291">
    <property type="entry name" value="NAD(P)-bd_dom_sf"/>
</dbReference>
<feature type="domain" description="Ketoreductase" evidence="4">
    <location>
        <begin position="5"/>
        <end position="189"/>
    </location>
</feature>
<dbReference type="SUPFAM" id="SSF51735">
    <property type="entry name" value="NAD(P)-binding Rossmann-fold domains"/>
    <property type="match status" value="1"/>
</dbReference>
<accession>A0A0R0CCG6</accession>
<comment type="caution">
    <text evidence="5">The sequence shown here is derived from an EMBL/GenBank/DDBJ whole genome shotgun (WGS) entry which is preliminary data.</text>
</comment>
<gene>
    <name evidence="5" type="primary">fabG</name>
    <name evidence="5" type="ORF">ABB26_11900</name>
</gene>
<proteinExistence type="inferred from homology"/>
<dbReference type="NCBIfam" id="NF004200">
    <property type="entry name" value="PRK05653.1-5"/>
    <property type="match status" value="1"/>
</dbReference>
<dbReference type="Pfam" id="PF00106">
    <property type="entry name" value="adh_short"/>
    <property type="match status" value="1"/>
</dbReference>
<dbReference type="GO" id="GO:0004316">
    <property type="term" value="F:3-oxoacyl-[acyl-carrier-protein] reductase (NADPH) activity"/>
    <property type="evidence" value="ECO:0007669"/>
    <property type="project" value="UniProtKB-EC"/>
</dbReference>
<dbReference type="SMART" id="SM00822">
    <property type="entry name" value="PKS_KR"/>
    <property type="match status" value="1"/>
</dbReference>
<comment type="similarity">
    <text evidence="1 3">Belongs to the short-chain dehydrogenases/reductases (SDR) family.</text>
</comment>
<dbReference type="EMBL" id="LDJI01000021">
    <property type="protein sequence ID" value="KRG63604.1"/>
    <property type="molecule type" value="Genomic_DNA"/>
</dbReference>
<organism evidence="5 6">
    <name type="scientific">Stenotrophomonas humi</name>
    <dbReference type="NCBI Taxonomy" id="405444"/>
    <lineage>
        <taxon>Bacteria</taxon>
        <taxon>Pseudomonadati</taxon>
        <taxon>Pseudomonadota</taxon>
        <taxon>Gammaproteobacteria</taxon>
        <taxon>Lysobacterales</taxon>
        <taxon>Lysobacteraceae</taxon>
        <taxon>Stenotrophomonas</taxon>
    </lineage>
</organism>
<evidence type="ECO:0000259" key="4">
    <source>
        <dbReference type="SMART" id="SM00822"/>
    </source>
</evidence>
<dbReference type="PATRIC" id="fig|405444.3.peg.1472"/>
<sequence>MNTKRRALVTGGSGDIGGAICQRLAADGVHVIVHANANLDRAQAVVDVIHGAGGSAQAVAFDVVDASATATALEALLSDGPIQIVVNNAGIHDDAPMAGMDVERWRRVIDVSLHGFFHVTQPLLLPMARTRWGRIVSVSSVAAVLGNRGQTNYAAAKAALHGASKSLAREMASRGISVNVVAPGVIEGQMAADAFPPELIKQTVPAGRAGKPQEVAALIAFLCSDAAGYINGQVIGINGGMG</sequence>
<dbReference type="PRINTS" id="PR00080">
    <property type="entry name" value="SDRFAMILY"/>
</dbReference>
<dbReference type="OrthoDB" id="9804774at2"/>
<name>A0A0R0CCG6_9GAMM</name>
<keyword evidence="6" id="KW-1185">Reference proteome</keyword>
<dbReference type="PRINTS" id="PR00081">
    <property type="entry name" value="GDHRDH"/>
</dbReference>
<dbReference type="PANTHER" id="PTHR42879:SF2">
    <property type="entry name" value="3-OXOACYL-[ACYL-CARRIER-PROTEIN] REDUCTASE FABG"/>
    <property type="match status" value="1"/>
</dbReference>
<protein>
    <submittedName>
        <fullName evidence="5">3-ketoacyl-ACP reductase</fullName>
        <ecNumber evidence="5">1.1.1.100</ecNumber>
    </submittedName>
</protein>
<evidence type="ECO:0000256" key="3">
    <source>
        <dbReference type="RuleBase" id="RU000363"/>
    </source>
</evidence>
<evidence type="ECO:0000256" key="2">
    <source>
        <dbReference type="ARBA" id="ARBA00023002"/>
    </source>
</evidence>
<dbReference type="InterPro" id="IPR050259">
    <property type="entry name" value="SDR"/>
</dbReference>